<dbReference type="PRINTS" id="PR00032">
    <property type="entry name" value="HTHARAC"/>
</dbReference>
<dbReference type="SMART" id="SM00871">
    <property type="entry name" value="AraC_E_bind"/>
    <property type="match status" value="1"/>
</dbReference>
<dbReference type="InterPro" id="IPR009057">
    <property type="entry name" value="Homeodomain-like_sf"/>
</dbReference>
<dbReference type="Proteomes" id="UP000326961">
    <property type="component" value="Chromosome"/>
</dbReference>
<feature type="domain" description="HTH araC/xylS-type" evidence="4">
    <location>
        <begin position="8"/>
        <end position="106"/>
    </location>
</feature>
<gene>
    <name evidence="5" type="ORF">D4A35_16135</name>
</gene>
<dbReference type="SUPFAM" id="SSF55136">
    <property type="entry name" value="Probable bacterial effector-binding domain"/>
    <property type="match status" value="1"/>
</dbReference>
<name>A0A5P3XIY5_PARBF</name>
<dbReference type="PROSITE" id="PS01124">
    <property type="entry name" value="HTH_ARAC_FAMILY_2"/>
    <property type="match status" value="1"/>
</dbReference>
<dbReference type="SUPFAM" id="SSF46689">
    <property type="entry name" value="Homeodomain-like"/>
    <property type="match status" value="2"/>
</dbReference>
<dbReference type="PANTHER" id="PTHR47504">
    <property type="entry name" value="RIGHT ORIGIN-BINDING PROTEIN"/>
    <property type="match status" value="1"/>
</dbReference>
<dbReference type="PROSITE" id="PS00041">
    <property type="entry name" value="HTH_ARAC_FAMILY_1"/>
    <property type="match status" value="1"/>
</dbReference>
<dbReference type="SMART" id="SM00342">
    <property type="entry name" value="HTH_ARAC"/>
    <property type="match status" value="1"/>
</dbReference>
<dbReference type="AlphaFoldDB" id="A0A5P3XIY5"/>
<proteinExistence type="predicted"/>
<dbReference type="GO" id="GO:0003700">
    <property type="term" value="F:DNA-binding transcription factor activity"/>
    <property type="evidence" value="ECO:0007669"/>
    <property type="project" value="InterPro"/>
</dbReference>
<dbReference type="EMBL" id="CP032452">
    <property type="protein sequence ID" value="QEZ70349.1"/>
    <property type="molecule type" value="Genomic_DNA"/>
</dbReference>
<keyword evidence="2" id="KW-0238">DNA-binding</keyword>
<organism evidence="5 6">
    <name type="scientific">Paraclostridium bifermentans</name>
    <name type="common">Clostridium bifermentans</name>
    <dbReference type="NCBI Taxonomy" id="1490"/>
    <lineage>
        <taxon>Bacteria</taxon>
        <taxon>Bacillati</taxon>
        <taxon>Bacillota</taxon>
        <taxon>Clostridia</taxon>
        <taxon>Peptostreptococcales</taxon>
        <taxon>Peptostreptococcaceae</taxon>
        <taxon>Paraclostridium</taxon>
    </lineage>
</organism>
<dbReference type="InterPro" id="IPR018060">
    <property type="entry name" value="HTH_AraC"/>
</dbReference>
<dbReference type="InterPro" id="IPR018062">
    <property type="entry name" value="HTH_AraC-typ_CS"/>
</dbReference>
<dbReference type="RefSeq" id="WP_021430906.1">
    <property type="nucleotide sequence ID" value="NZ_CP032452.1"/>
</dbReference>
<keyword evidence="1" id="KW-0805">Transcription regulation</keyword>
<dbReference type="InterPro" id="IPR020449">
    <property type="entry name" value="Tscrpt_reg_AraC-type_HTH"/>
</dbReference>
<evidence type="ECO:0000256" key="1">
    <source>
        <dbReference type="ARBA" id="ARBA00023015"/>
    </source>
</evidence>
<evidence type="ECO:0000256" key="2">
    <source>
        <dbReference type="ARBA" id="ARBA00023125"/>
    </source>
</evidence>
<sequence>MDMINNFNKAMKYIDQNLENEVDFKKVSQIAGVSEFHFRKIFSYLSGMTLSSYIRKRKLSEASLDLINNKMKIIDVAIKYGYDSADGFTRAFKEWFGVNPSELKNHKDFKMYPSMTFQLTIRGGSNMNYRIEKKKPFKLVGVKKRVPIVFEGQNPEIIKIAQSITQEQRERLQSYRDTEVKTVVNASFNFDDGVYEEKGNLDHLIGSITTLDVDFGEFDVVEVPSHTWAIFSCEGQFPNLMQDTYAKIASEWLPSSGYELVDAPGISFNGDMSNLSNVYSEIWVAIK</sequence>
<keyword evidence="3" id="KW-0804">Transcription</keyword>
<dbReference type="GO" id="GO:0043565">
    <property type="term" value="F:sequence-specific DNA binding"/>
    <property type="evidence" value="ECO:0007669"/>
    <property type="project" value="InterPro"/>
</dbReference>
<protein>
    <submittedName>
        <fullName evidence="5">AraC family transcriptional regulator</fullName>
    </submittedName>
</protein>
<reference evidence="5 6" key="1">
    <citation type="submission" date="2018-09" db="EMBL/GenBank/DDBJ databases">
        <title>A clostridial neurotoxin that targets Anopheles mosquitoes.</title>
        <authorList>
            <person name="Contreras E."/>
            <person name="Masuyer G."/>
            <person name="Qureshi N."/>
            <person name="Chawla S."/>
            <person name="Lim H.L."/>
            <person name="Chen J."/>
            <person name="Stenmark P."/>
            <person name="Gill S."/>
        </authorList>
    </citation>
    <scope>NUCLEOTIDE SEQUENCE [LARGE SCALE GENOMIC DNA]</scope>
    <source>
        <strain evidence="5 6">Cbm</strain>
    </source>
</reference>
<evidence type="ECO:0000313" key="5">
    <source>
        <dbReference type="EMBL" id="QEZ70349.1"/>
    </source>
</evidence>
<dbReference type="InterPro" id="IPR029442">
    <property type="entry name" value="GyrI-like"/>
</dbReference>
<evidence type="ECO:0000256" key="3">
    <source>
        <dbReference type="ARBA" id="ARBA00023163"/>
    </source>
</evidence>
<accession>A0A5P3XIY5</accession>
<evidence type="ECO:0000313" key="6">
    <source>
        <dbReference type="Proteomes" id="UP000326961"/>
    </source>
</evidence>
<dbReference type="Gene3D" id="3.20.80.10">
    <property type="entry name" value="Regulatory factor, effector binding domain"/>
    <property type="match status" value="1"/>
</dbReference>
<dbReference type="InterPro" id="IPR010499">
    <property type="entry name" value="AraC_E-bd"/>
</dbReference>
<dbReference type="Pfam" id="PF12833">
    <property type="entry name" value="HTH_18"/>
    <property type="match status" value="1"/>
</dbReference>
<dbReference type="Gene3D" id="1.10.10.60">
    <property type="entry name" value="Homeodomain-like"/>
    <property type="match status" value="2"/>
</dbReference>
<dbReference type="PANTHER" id="PTHR47504:SF5">
    <property type="entry name" value="RIGHT ORIGIN-BINDING PROTEIN"/>
    <property type="match status" value="1"/>
</dbReference>
<dbReference type="InterPro" id="IPR050959">
    <property type="entry name" value="MarA-like"/>
</dbReference>
<evidence type="ECO:0000259" key="4">
    <source>
        <dbReference type="PROSITE" id="PS01124"/>
    </source>
</evidence>
<dbReference type="Pfam" id="PF06445">
    <property type="entry name" value="GyrI-like"/>
    <property type="match status" value="1"/>
</dbReference>
<dbReference type="InterPro" id="IPR011256">
    <property type="entry name" value="Reg_factor_effector_dom_sf"/>
</dbReference>